<dbReference type="EC" id="3.4.24.13" evidence="7"/>
<dbReference type="Pfam" id="PF05342">
    <property type="entry name" value="Peptidase_M26_N"/>
    <property type="match status" value="1"/>
</dbReference>
<feature type="domain" description="G5" evidence="6">
    <location>
        <begin position="1180"/>
        <end position="1263"/>
    </location>
</feature>
<dbReference type="GO" id="GO:0005576">
    <property type="term" value="C:extracellular region"/>
    <property type="evidence" value="ECO:0007669"/>
    <property type="project" value="InterPro"/>
</dbReference>
<feature type="compositionally biased region" description="Polar residues" evidence="4">
    <location>
        <begin position="432"/>
        <end position="455"/>
    </location>
</feature>
<dbReference type="Gene3D" id="2.160.20.110">
    <property type="match status" value="1"/>
</dbReference>
<evidence type="ECO:0000313" key="7">
    <source>
        <dbReference type="EMBL" id="CYV02266.1"/>
    </source>
</evidence>
<feature type="compositionally biased region" description="Polar residues" evidence="4">
    <location>
        <begin position="292"/>
        <end position="301"/>
    </location>
</feature>
<feature type="compositionally biased region" description="Low complexity" evidence="4">
    <location>
        <begin position="572"/>
        <end position="603"/>
    </location>
</feature>
<organism evidence="7 8">
    <name type="scientific">Streptococcus suis</name>
    <dbReference type="NCBI Taxonomy" id="1307"/>
    <lineage>
        <taxon>Bacteria</taxon>
        <taxon>Bacillati</taxon>
        <taxon>Bacillota</taxon>
        <taxon>Bacilli</taxon>
        <taxon>Lactobacillales</taxon>
        <taxon>Streptococcaceae</taxon>
        <taxon>Streptococcus</taxon>
    </lineage>
</organism>
<dbReference type="GO" id="GO:0008270">
    <property type="term" value="F:zinc ion binding"/>
    <property type="evidence" value="ECO:0007669"/>
    <property type="project" value="InterPro"/>
</dbReference>
<evidence type="ECO:0000256" key="5">
    <source>
        <dbReference type="SAM" id="Phobius"/>
    </source>
</evidence>
<keyword evidence="5" id="KW-0812">Transmembrane</keyword>
<feature type="compositionally biased region" description="Polar residues" evidence="4">
    <location>
        <begin position="836"/>
        <end position="847"/>
    </location>
</feature>
<dbReference type="GO" id="GO:0004222">
    <property type="term" value="F:metalloendopeptidase activity"/>
    <property type="evidence" value="ECO:0007669"/>
    <property type="project" value="InterPro"/>
</dbReference>
<dbReference type="Gene3D" id="2.20.230.10">
    <property type="entry name" value="Resuscitation-promoting factor rpfb"/>
    <property type="match status" value="4"/>
</dbReference>
<feature type="domain" description="G5" evidence="6">
    <location>
        <begin position="880"/>
        <end position="961"/>
    </location>
</feature>
<dbReference type="SMART" id="SM01208">
    <property type="entry name" value="G5"/>
    <property type="match status" value="6"/>
</dbReference>
<feature type="compositionally biased region" description="Low complexity" evidence="4">
    <location>
        <begin position="747"/>
        <end position="774"/>
    </location>
</feature>
<dbReference type="Pfam" id="PF07501">
    <property type="entry name" value="G5"/>
    <property type="match status" value="3"/>
</dbReference>
<name>A0A0Z8GNZ9_STRSU</name>
<feature type="domain" description="G5" evidence="6">
    <location>
        <begin position="954"/>
        <end position="1034"/>
    </location>
</feature>
<feature type="compositionally biased region" description="Low complexity" evidence="4">
    <location>
        <begin position="800"/>
        <end position="835"/>
    </location>
</feature>
<feature type="compositionally biased region" description="Low complexity" evidence="4">
    <location>
        <begin position="488"/>
        <end position="507"/>
    </location>
</feature>
<gene>
    <name evidence="7" type="primary">iga_2</name>
    <name evidence="7" type="ORF">ERS132394_02043</name>
</gene>
<keyword evidence="2" id="KW-0732">Signal</keyword>
<dbReference type="PROSITE" id="PS51109">
    <property type="entry name" value="G5"/>
    <property type="match status" value="6"/>
</dbReference>
<feature type="domain" description="G5" evidence="6">
    <location>
        <begin position="1032"/>
        <end position="1113"/>
    </location>
</feature>
<keyword evidence="7" id="KW-0482">Metalloprotease</keyword>
<protein>
    <submittedName>
        <fullName evidence="7">Zinc metalloprotease zmpC</fullName>
        <ecNumber evidence="7">3.4.24.13</ecNumber>
    </submittedName>
</protein>
<dbReference type="Pfam" id="PF07580">
    <property type="entry name" value="Peptidase_M26_C"/>
    <property type="match status" value="1"/>
</dbReference>
<feature type="compositionally biased region" description="Basic and acidic residues" evidence="4">
    <location>
        <begin position="214"/>
        <end position="225"/>
    </location>
</feature>
<reference evidence="7 8" key="1">
    <citation type="submission" date="2016-02" db="EMBL/GenBank/DDBJ databases">
        <authorList>
            <consortium name="Pathogen Informatics"/>
        </authorList>
    </citation>
    <scope>NUCLEOTIDE SEQUENCE [LARGE SCALE GENOMIC DNA]</scope>
    <source>
        <strain evidence="7 8">LSS32</strain>
    </source>
</reference>
<evidence type="ECO:0000259" key="6">
    <source>
        <dbReference type="PROSITE" id="PS51109"/>
    </source>
</evidence>
<sequence>MHKFFYEQRKAFSFRKLTIGLVSLCVGTSLLFGIQSQEVSATTVSPSQIRFEYVLEAELSAEERQLIQSSLPAELKEEATYFVVYRPSKKVLPATGELAGSGLAVLGLGFLVLAVSATKSKKARVLTMLYVTTSGLALPVLEVGAVQSSALAAYNQTYVLKPGEALPDGRLMIAGYDFVGYYVQESSVKTSLPPSETEKNDAAKGTQASSVQSEGKKSDLEELAKPDVLQDNSESQLSNRDDSLQLPLTESSVEKTENTVSSETTNSQTGDGLASPSNTSTVADKKEDTPNTEESQNSGLDSTLQIPGLLILNRKDRTDAVTEVAPVGQALPFVAFRKEKETFALELVKQEDPQLEIGKSRLVPGQEGEKEITYADFVQGEKILRSEKISEQVTKNAVAPIMYVGTKQVEAPVIPLPEVPSSPKVESEISDAGSTDANSSASQHTEQPKPSTPDSTVDLPVPPQPEVRPEVDVPVPPQPETTPETEEPVSPQPEVVPETEVAETPQPEMVPETEEPVAPQPEVVPETEEPVSPQPEMVPETEEPVSPQPEVAPETEEPVSPQPELAPETEEPVSPQPEVVPETEVPVSPQPEVVPETEVPTTPNTGSTDATSGASQHGESNENPTSQELTEAEIQCILDPSSTCWPEKEEKVEPKVQAQQIEEAAAKLREKMEELQTYKSRFKGKEWIDYINTVYEASRAILEARDLADMLIQTSLIEDDLRFLLVETDANSGASQKTEGELIFELPTSTSETVTPPLTPTTPDSSGSTTPKPSVSTTAPSTETEEGFCPIDPKPEDTCGPETSPTEETPSGEGSSTSGSSGETNSSETNPSTSTIPDSSGSTTPKPSDSTTAPSTETEEEFCPIDPKSEENCGVESEPQKEIVSQVEVESTKDVSFIRRYESNDQLEFGETRTKQIGQVGQEKVIETYRLVNGERRERLSIRTENVRQAREEIIEVGTKPTVTKTPIRFTEKEIADGNLYVGDRVIEVHGVDGERTVTTSYRLNTQTGETQPEQPVVTEVAAKEQKVRIGTKPVDETRQVIQDTVVKFTTEFESDVNLSYPETQEITPGKDGLNRTIITRRYIRGQEVGQPSQEKLTITPVQNRRVKVGIKPESRIVETPFQTVYEADSSRQLDTRHTRQEGVNQQITYTKTYSMNSETGQVTAQPETGRLTRQGQNKIIQVGTRPTERTEEIVLETIRRDNSELEKGTVKVIHEGRPTIKRFQKSYTVDVNTGATVAQPEVLLEEIPGQAREEEVGTKEPVQPEVIDSTGSTETTQPEETTKPEQPINPLPEPEQPNISETEPVSPKKPEETTEETVEDVNKPLLRVLKNEPHYHLMKHVRSSKVTYKLDDQYNTFRKAIARLFVNDTEIHQEELTDKNKLEVRFRNLLPNVDYFVKTDLVYMDSKNVERTERLMDEVYIDFEERHFEIKNIDEAEVWKNENGRLVRKVAIKVEPNDDHNYFIKLQSDEHKDIFLPVVSIDEESLSGKRHFKLQAKFTNPEERRQKLDKYHDTVIVYLPREVRENHETRNKYSTFTSLLNAMKTNSSGTFELQQDLTASEVVLSDTDKSYLKNQFHGTLKGNGFTIHDLKAPLFDDLRGTVSDLNLKAVDIHLPKEEKVGALAKQSDVARINNVHAEGRIVAASKLGGIIGDAFKTSMTTVGYKGEIASVTNVSNNLVGGLAGWLGGGSIEKGYVDATISATSSNVKLGGLVGQLENANTRITSSFAKGTIISTKNKDTEVGGLVGAVLKGNSSDNSIQISGNIAAVNLTNGNKVYGRLDDSLNPFSNIRIVAGKAIGESNIGEFISEIDSATAESQLNTWSIKPTEKEAERKLRQKNTFDIDYTKENFTLTERKQAYENMEKLLPFFTRDVIIQHANRLEKDDDLVTKKLVDVIPMIDKTPVFNILQNKDQINRLLLHFEDGTTSYQYIIKKRELGSGAVVEYHLLDKNISYTPESYIRNTDIGSMIIELQSQLASVRFESSEVNQVLGLSDYQATNERKLLFLDEAFETVKQNIDKYLIDLISNYNLIGLDNTTIRLQLKDYIRKNKVQLLLGLAYMDKWYNIQFDKVNAKDLMIKKADFFGKNVNSLDQLIRIGSMGAEMLKPKNNYALASQVIAKESIDGDLFDYLEGYRKAFVPDKTTNDWFRTTTKATIIETNSRVPEVLEKQTNPTKDIYKNGFYDKMASNHWMYKEMALILLAMPSKDIFILTDMANTLIGMYENNKGVSEERLQEIAKMWAGHADYLYNILPDGHKEKMFRRVVTWDNKFTNGTWRSPTDVSPYTLRIPAMKHFYIPLGHKHDYTATGAHADYTIDNIYYFNHKAISVDGARVYTHEMTHVADDDTILLGHGKRTSLDYEVYARGLFESITWDNQDRFGINNVYDFSKYDERNYGRRLTNKTPERFKSTQDLQDYMKGYLDVIYTLDILEAEAVLGLSNTQAKQNWFAQMTTGTGNTSTVTTVNKVPTTLEQLIENGMVSRRPNDYGYNGNANAYLEVRAFDPIYGSIDNDGTSRNEYEVRKIAFELLAEYGYENGMVPYLSNQYKDELGEADEFGKIADSRLISKITNARFDSSSQFRIAMFRQRKERINQLKPVQLVASGVQNGEGYFYEPTRMVSASELQNLMKSAVEHDARSSNYLSSTIRYNKTQSHVYSLKAAVLNGYLRATDDFRESIYVTNP</sequence>
<keyword evidence="5" id="KW-1133">Transmembrane helix</keyword>
<keyword evidence="5" id="KW-0472">Membrane</keyword>
<feature type="compositionally biased region" description="Low complexity" evidence="4">
    <location>
        <begin position="258"/>
        <end position="267"/>
    </location>
</feature>
<feature type="region of interest" description="Disordered" evidence="4">
    <location>
        <begin position="1251"/>
        <end position="1320"/>
    </location>
</feature>
<dbReference type="Pfam" id="PF04650">
    <property type="entry name" value="YSIRK_signal"/>
    <property type="match status" value="1"/>
</dbReference>
<evidence type="ECO:0000256" key="4">
    <source>
        <dbReference type="SAM" id="MobiDB-lite"/>
    </source>
</evidence>
<evidence type="ECO:0000256" key="3">
    <source>
        <dbReference type="ARBA" id="ARBA00022801"/>
    </source>
</evidence>
<feature type="domain" description="G5" evidence="6">
    <location>
        <begin position="1106"/>
        <end position="1187"/>
    </location>
</feature>
<dbReference type="Gene3D" id="2.20.230.30">
    <property type="match status" value="1"/>
</dbReference>
<dbReference type="Proteomes" id="UP000072618">
    <property type="component" value="Unassembled WGS sequence"/>
</dbReference>
<dbReference type="RefSeq" id="WP_052506763.1">
    <property type="nucleotide sequence ID" value="NZ_CEFF01000055.1"/>
</dbReference>
<feature type="region of interest" description="Disordered" evidence="4">
    <location>
        <begin position="410"/>
        <end position="627"/>
    </location>
</feature>
<accession>A0A0Z8GNZ9</accession>
<evidence type="ECO:0000256" key="1">
    <source>
        <dbReference type="ARBA" id="ARBA00022670"/>
    </source>
</evidence>
<dbReference type="NCBIfam" id="TIGR01168">
    <property type="entry name" value="YSIRK_signal"/>
    <property type="match status" value="1"/>
</dbReference>
<feature type="compositionally biased region" description="Polar residues" evidence="4">
    <location>
        <begin position="604"/>
        <end position="627"/>
    </location>
</feature>
<feature type="domain" description="G5" evidence="6">
    <location>
        <begin position="327"/>
        <end position="408"/>
    </location>
</feature>
<dbReference type="GO" id="GO:0016020">
    <property type="term" value="C:membrane"/>
    <property type="evidence" value="ECO:0007669"/>
    <property type="project" value="InterPro"/>
</dbReference>
<dbReference type="InterPro" id="IPR011098">
    <property type="entry name" value="G5_dom"/>
</dbReference>
<dbReference type="InterPro" id="IPR011505">
    <property type="entry name" value="Peptidase_M26_C_dom"/>
</dbReference>
<dbReference type="InterPro" id="IPR008006">
    <property type="entry name" value="Peptidase_M26_N_dom"/>
</dbReference>
<dbReference type="EMBL" id="FIGJ01000030">
    <property type="protein sequence ID" value="CYV02266.1"/>
    <property type="molecule type" value="Genomic_DNA"/>
</dbReference>
<feature type="region of interest" description="Disordered" evidence="4">
    <location>
        <begin position="190"/>
        <end position="301"/>
    </location>
</feature>
<dbReference type="GO" id="GO:0006508">
    <property type="term" value="P:proteolysis"/>
    <property type="evidence" value="ECO:0007669"/>
    <property type="project" value="UniProtKB-KW"/>
</dbReference>
<feature type="transmembrane region" description="Helical" evidence="5">
    <location>
        <begin position="98"/>
        <end position="118"/>
    </location>
</feature>
<keyword evidence="1 7" id="KW-0645">Protease</keyword>
<keyword evidence="3 7" id="KW-0378">Hydrolase</keyword>
<feature type="transmembrane region" description="Helical" evidence="5">
    <location>
        <begin position="125"/>
        <end position="146"/>
    </location>
</feature>
<feature type="compositionally biased region" description="Low complexity" evidence="4">
    <location>
        <begin position="516"/>
        <end position="535"/>
    </location>
</feature>
<proteinExistence type="predicted"/>
<dbReference type="InterPro" id="IPR005877">
    <property type="entry name" value="YSIRK_signal_dom"/>
</dbReference>
<evidence type="ECO:0000313" key="8">
    <source>
        <dbReference type="Proteomes" id="UP000072618"/>
    </source>
</evidence>
<evidence type="ECO:0000256" key="2">
    <source>
        <dbReference type="ARBA" id="ARBA00022729"/>
    </source>
</evidence>
<feature type="region of interest" description="Disordered" evidence="4">
    <location>
        <begin position="746"/>
        <end position="881"/>
    </location>
</feature>